<dbReference type="Gene3D" id="1.10.10.10">
    <property type="entry name" value="Winged helix-like DNA-binding domain superfamily/Winged helix DNA-binding domain"/>
    <property type="match status" value="1"/>
</dbReference>
<gene>
    <name evidence="12" type="ORF">ACFQBQ_06975</name>
</gene>
<dbReference type="SMART" id="SM00448">
    <property type="entry name" value="REC"/>
    <property type="match status" value="1"/>
</dbReference>
<evidence type="ECO:0000313" key="13">
    <source>
        <dbReference type="Proteomes" id="UP001596391"/>
    </source>
</evidence>
<dbReference type="Gene3D" id="3.40.50.2300">
    <property type="match status" value="1"/>
</dbReference>
<dbReference type="Gene3D" id="6.10.250.690">
    <property type="match status" value="1"/>
</dbReference>
<evidence type="ECO:0000256" key="8">
    <source>
        <dbReference type="PROSITE-ProRule" id="PRU00169"/>
    </source>
</evidence>
<dbReference type="Pfam" id="PF00486">
    <property type="entry name" value="Trans_reg_C"/>
    <property type="match status" value="1"/>
</dbReference>
<evidence type="ECO:0000256" key="6">
    <source>
        <dbReference type="ARBA" id="ARBA00023125"/>
    </source>
</evidence>
<dbReference type="CDD" id="cd17623">
    <property type="entry name" value="REC_OmpR_CpxR"/>
    <property type="match status" value="1"/>
</dbReference>
<comment type="subcellular location">
    <subcellularLocation>
        <location evidence="1">Cytoplasm</location>
    </subcellularLocation>
</comment>
<dbReference type="CDD" id="cd00383">
    <property type="entry name" value="trans_reg_C"/>
    <property type="match status" value="1"/>
</dbReference>
<dbReference type="InterPro" id="IPR058124">
    <property type="entry name" value="CpxR-like_REC"/>
</dbReference>
<feature type="domain" description="OmpR/PhoB-type" evidence="11">
    <location>
        <begin position="132"/>
        <end position="231"/>
    </location>
</feature>
<dbReference type="InterPro" id="IPR016032">
    <property type="entry name" value="Sig_transdc_resp-reg_C-effctor"/>
</dbReference>
<dbReference type="PROSITE" id="PS50110">
    <property type="entry name" value="RESPONSE_REGULATORY"/>
    <property type="match status" value="1"/>
</dbReference>
<comment type="caution">
    <text evidence="12">The sequence shown here is derived from an EMBL/GenBank/DDBJ whole genome shotgun (WGS) entry which is preliminary data.</text>
</comment>
<name>A0ABW1Z8D7_9BACT</name>
<keyword evidence="2" id="KW-0963">Cytoplasm</keyword>
<evidence type="ECO:0000256" key="1">
    <source>
        <dbReference type="ARBA" id="ARBA00004496"/>
    </source>
</evidence>
<evidence type="ECO:0000313" key="12">
    <source>
        <dbReference type="EMBL" id="MFC6645333.1"/>
    </source>
</evidence>
<reference evidence="13" key="1">
    <citation type="journal article" date="2019" name="Int. J. Syst. Evol. Microbiol.">
        <title>The Global Catalogue of Microorganisms (GCM) 10K type strain sequencing project: providing services to taxonomists for standard genome sequencing and annotation.</title>
        <authorList>
            <consortium name="The Broad Institute Genomics Platform"/>
            <consortium name="The Broad Institute Genome Sequencing Center for Infectious Disease"/>
            <person name="Wu L."/>
            <person name="Ma J."/>
        </authorList>
    </citation>
    <scope>NUCLEOTIDE SEQUENCE [LARGE SCALE GENOMIC DNA]</scope>
    <source>
        <strain evidence="13">CGMCC 1.16026</strain>
    </source>
</reference>
<feature type="domain" description="Response regulatory" evidence="10">
    <location>
        <begin position="8"/>
        <end position="121"/>
    </location>
</feature>
<dbReference type="PANTHER" id="PTHR48111:SF39">
    <property type="entry name" value="TRANSCRIPTIONAL REGULATORY PROTEIN CPXR"/>
    <property type="match status" value="1"/>
</dbReference>
<dbReference type="PANTHER" id="PTHR48111">
    <property type="entry name" value="REGULATOR OF RPOS"/>
    <property type="match status" value="1"/>
</dbReference>
<dbReference type="SUPFAM" id="SSF52172">
    <property type="entry name" value="CheY-like"/>
    <property type="match status" value="1"/>
</dbReference>
<evidence type="ECO:0000256" key="4">
    <source>
        <dbReference type="ARBA" id="ARBA00023012"/>
    </source>
</evidence>
<keyword evidence="7" id="KW-0804">Transcription</keyword>
<dbReference type="InterPro" id="IPR001789">
    <property type="entry name" value="Sig_transdc_resp-reg_receiver"/>
</dbReference>
<keyword evidence="4" id="KW-0902">Two-component regulatory system</keyword>
<dbReference type="PROSITE" id="PS51755">
    <property type="entry name" value="OMPR_PHOB"/>
    <property type="match status" value="1"/>
</dbReference>
<evidence type="ECO:0000256" key="7">
    <source>
        <dbReference type="ARBA" id="ARBA00023163"/>
    </source>
</evidence>
<proteinExistence type="predicted"/>
<dbReference type="SUPFAM" id="SSF46894">
    <property type="entry name" value="C-terminal effector domain of the bipartite response regulators"/>
    <property type="match status" value="1"/>
</dbReference>
<evidence type="ECO:0000256" key="9">
    <source>
        <dbReference type="PROSITE-ProRule" id="PRU01091"/>
    </source>
</evidence>
<dbReference type="InterPro" id="IPR036388">
    <property type="entry name" value="WH-like_DNA-bd_sf"/>
</dbReference>
<dbReference type="Pfam" id="PF00072">
    <property type="entry name" value="Response_reg"/>
    <property type="match status" value="1"/>
</dbReference>
<dbReference type="InterPro" id="IPR001867">
    <property type="entry name" value="OmpR/PhoB-type_DNA-bd"/>
</dbReference>
<keyword evidence="13" id="KW-1185">Reference proteome</keyword>
<evidence type="ECO:0000256" key="2">
    <source>
        <dbReference type="ARBA" id="ARBA00022490"/>
    </source>
</evidence>
<dbReference type="EMBL" id="JBHSWI010000001">
    <property type="protein sequence ID" value="MFC6645333.1"/>
    <property type="molecule type" value="Genomic_DNA"/>
</dbReference>
<sequence>MASSGADSVLIVDDDVELCEMLSSYLGSHGWSVSTAHSGEAGLASAASLMPHLVIVDVMLPDMDGFEVLRRLHKAHSHRVLLLTARGEEIDRIVGLELGADDYLGKPFNPRELMARMKAILRRSQATAEKTASSTEVSGFSVDSLKRAISFRQRLVPLTDAEFMLLQFFLERAHEVISRDELSLTVFERASRPFDRTVDMTVSRLRRKLEQLAGFHGGIRSVRNSGYIFVPEGDGGER</sequence>
<accession>A0ABW1Z8D7</accession>
<keyword evidence="6 9" id="KW-0238">DNA-binding</keyword>
<dbReference type="InterPro" id="IPR039420">
    <property type="entry name" value="WalR-like"/>
</dbReference>
<protein>
    <submittedName>
        <fullName evidence="12">Response regulator transcription factor</fullName>
    </submittedName>
</protein>
<evidence type="ECO:0000256" key="3">
    <source>
        <dbReference type="ARBA" id="ARBA00022553"/>
    </source>
</evidence>
<keyword evidence="5" id="KW-0805">Transcription regulation</keyword>
<evidence type="ECO:0000259" key="10">
    <source>
        <dbReference type="PROSITE" id="PS50110"/>
    </source>
</evidence>
<organism evidence="12 13">
    <name type="scientific">Granulicella cerasi</name>
    <dbReference type="NCBI Taxonomy" id="741063"/>
    <lineage>
        <taxon>Bacteria</taxon>
        <taxon>Pseudomonadati</taxon>
        <taxon>Acidobacteriota</taxon>
        <taxon>Terriglobia</taxon>
        <taxon>Terriglobales</taxon>
        <taxon>Acidobacteriaceae</taxon>
        <taxon>Granulicella</taxon>
    </lineage>
</organism>
<evidence type="ECO:0000256" key="5">
    <source>
        <dbReference type="ARBA" id="ARBA00023015"/>
    </source>
</evidence>
<dbReference type="InterPro" id="IPR011006">
    <property type="entry name" value="CheY-like_superfamily"/>
</dbReference>
<dbReference type="RefSeq" id="WP_263371713.1">
    <property type="nucleotide sequence ID" value="NZ_JAGSYD010000003.1"/>
</dbReference>
<feature type="DNA-binding region" description="OmpR/PhoB-type" evidence="9">
    <location>
        <begin position="132"/>
        <end position="231"/>
    </location>
</feature>
<feature type="modified residue" description="4-aspartylphosphate" evidence="8">
    <location>
        <position position="57"/>
    </location>
</feature>
<evidence type="ECO:0000259" key="11">
    <source>
        <dbReference type="PROSITE" id="PS51755"/>
    </source>
</evidence>
<dbReference type="Proteomes" id="UP001596391">
    <property type="component" value="Unassembled WGS sequence"/>
</dbReference>
<keyword evidence="3 8" id="KW-0597">Phosphoprotein</keyword>
<dbReference type="SMART" id="SM00862">
    <property type="entry name" value="Trans_reg_C"/>
    <property type="match status" value="1"/>
</dbReference>